<evidence type="ECO:0000259" key="2">
    <source>
        <dbReference type="PROSITE" id="PS50280"/>
    </source>
</evidence>
<evidence type="ECO:0000256" key="1">
    <source>
        <dbReference type="SAM" id="SignalP"/>
    </source>
</evidence>
<dbReference type="Gene3D" id="2.170.270.10">
    <property type="entry name" value="SET domain"/>
    <property type="match status" value="1"/>
</dbReference>
<feature type="signal peptide" evidence="1">
    <location>
        <begin position="1"/>
        <end position="22"/>
    </location>
</feature>
<evidence type="ECO:0000313" key="3">
    <source>
        <dbReference type="EMBL" id="CAD9422004.1"/>
    </source>
</evidence>
<reference evidence="3" key="1">
    <citation type="submission" date="2021-01" db="EMBL/GenBank/DDBJ databases">
        <authorList>
            <person name="Corre E."/>
            <person name="Pelletier E."/>
            <person name="Niang G."/>
            <person name="Scheremetjew M."/>
            <person name="Finn R."/>
            <person name="Kale V."/>
            <person name="Holt S."/>
            <person name="Cochrane G."/>
            <person name="Meng A."/>
            <person name="Brown T."/>
            <person name="Cohen L."/>
        </authorList>
    </citation>
    <scope>NUCLEOTIDE SEQUENCE</scope>
    <source>
        <strain evidence="3">CCMP1381</strain>
    </source>
</reference>
<dbReference type="SUPFAM" id="SSF82199">
    <property type="entry name" value="SET domain"/>
    <property type="match status" value="1"/>
</dbReference>
<gene>
    <name evidence="3" type="ORF">DSPE1174_LOCUS13828</name>
</gene>
<protein>
    <recommendedName>
        <fullName evidence="2">SET domain-containing protein</fullName>
    </recommendedName>
</protein>
<dbReference type="EMBL" id="HBGS01027279">
    <property type="protein sequence ID" value="CAD9422004.1"/>
    <property type="molecule type" value="Transcribed_RNA"/>
</dbReference>
<keyword evidence="1" id="KW-0732">Signal</keyword>
<name>A0A7S2FYA2_9STRA</name>
<dbReference type="InterPro" id="IPR001214">
    <property type="entry name" value="SET_dom"/>
</dbReference>
<organism evidence="3">
    <name type="scientific">Octactis speculum</name>
    <dbReference type="NCBI Taxonomy" id="3111310"/>
    <lineage>
        <taxon>Eukaryota</taxon>
        <taxon>Sar</taxon>
        <taxon>Stramenopiles</taxon>
        <taxon>Ochrophyta</taxon>
        <taxon>Dictyochophyceae</taxon>
        <taxon>Dictyochales</taxon>
        <taxon>Dictyochaceae</taxon>
        <taxon>Octactis</taxon>
    </lineage>
</organism>
<dbReference type="SMART" id="SM00317">
    <property type="entry name" value="SET"/>
    <property type="match status" value="1"/>
</dbReference>
<accession>A0A7S2FYA2</accession>
<proteinExistence type="predicted"/>
<dbReference type="PROSITE" id="PS50280">
    <property type="entry name" value="SET"/>
    <property type="match status" value="1"/>
</dbReference>
<dbReference type="Pfam" id="PF00856">
    <property type="entry name" value="SET"/>
    <property type="match status" value="1"/>
</dbReference>
<dbReference type="AlphaFoldDB" id="A0A7S2FYA2"/>
<sequence>MASSVVLIASLVYLGHPTRVSSSFVGPRSSQSTGWCFTPAPPPVSLRRLKLRNPWCQRAVLRALSSDGKEHVNQVLASQPARRSYHAQDNDDQNSTWQSLAAVGSITAIELIGIDNLMDLAIIGVCALPALGAAAVAVDYLLVAQANHNAKGSVVVRPAGKMGRGAFASVALPSSRMLGKYEGERLNAEGFIRRYHNNLQSKSRGSGDAINEDGLDQHGDYVWRVTDNLFIDARDVTKSNWCRFINHAEDGSHACNVEAVQVPILGVYLFTRRDVNAEEQLFIDYGASYWSGIEAQRIDV</sequence>
<feature type="chain" id="PRO_5030538441" description="SET domain-containing protein" evidence="1">
    <location>
        <begin position="23"/>
        <end position="300"/>
    </location>
</feature>
<dbReference type="InterPro" id="IPR046341">
    <property type="entry name" value="SET_dom_sf"/>
</dbReference>
<feature type="domain" description="SET" evidence="2">
    <location>
        <begin position="151"/>
        <end position="286"/>
    </location>
</feature>